<evidence type="ECO:0000313" key="3">
    <source>
        <dbReference type="WBParaSite" id="L893_g1800.t1"/>
    </source>
</evidence>
<reference evidence="3" key="1">
    <citation type="submission" date="2016-11" db="UniProtKB">
        <authorList>
            <consortium name="WormBaseParasite"/>
        </authorList>
    </citation>
    <scope>IDENTIFICATION</scope>
</reference>
<feature type="region of interest" description="Disordered" evidence="1">
    <location>
        <begin position="44"/>
        <end position="70"/>
    </location>
</feature>
<proteinExistence type="predicted"/>
<name>A0A1I7YMS8_9BILA</name>
<keyword evidence="2" id="KW-1185">Reference proteome</keyword>
<dbReference type="AlphaFoldDB" id="A0A1I7YMS8"/>
<dbReference type="Proteomes" id="UP000095287">
    <property type="component" value="Unplaced"/>
</dbReference>
<dbReference type="WBParaSite" id="L893_g1800.t1">
    <property type="protein sequence ID" value="L893_g1800.t1"/>
    <property type="gene ID" value="L893_g1800"/>
</dbReference>
<feature type="compositionally biased region" description="Basic and acidic residues" evidence="1">
    <location>
        <begin position="52"/>
        <end position="63"/>
    </location>
</feature>
<accession>A0A1I7YMS8</accession>
<evidence type="ECO:0000313" key="2">
    <source>
        <dbReference type="Proteomes" id="UP000095287"/>
    </source>
</evidence>
<sequence length="88" mass="10280">MQGVLRRRGRGLTLEEEEQLHDVVFGDRPTHGEVSENAKWTFERRRSRKRRASEGFHIHHHAQDGSPFKGHRFAAKEVHKESANYPLP</sequence>
<organism evidence="2 3">
    <name type="scientific">Steinernema glaseri</name>
    <dbReference type="NCBI Taxonomy" id="37863"/>
    <lineage>
        <taxon>Eukaryota</taxon>
        <taxon>Metazoa</taxon>
        <taxon>Ecdysozoa</taxon>
        <taxon>Nematoda</taxon>
        <taxon>Chromadorea</taxon>
        <taxon>Rhabditida</taxon>
        <taxon>Tylenchina</taxon>
        <taxon>Panagrolaimomorpha</taxon>
        <taxon>Strongyloidoidea</taxon>
        <taxon>Steinernematidae</taxon>
        <taxon>Steinernema</taxon>
    </lineage>
</organism>
<protein>
    <submittedName>
        <fullName evidence="3">HTH_48 domain-containing protein</fullName>
    </submittedName>
</protein>
<evidence type="ECO:0000256" key="1">
    <source>
        <dbReference type="SAM" id="MobiDB-lite"/>
    </source>
</evidence>